<keyword evidence="3" id="KW-1003">Cell membrane</keyword>
<feature type="transmembrane region" description="Helical" evidence="7">
    <location>
        <begin position="6"/>
        <end position="24"/>
    </location>
</feature>
<evidence type="ECO:0000256" key="2">
    <source>
        <dbReference type="ARBA" id="ARBA00007430"/>
    </source>
</evidence>
<comment type="subcellular location">
    <subcellularLocation>
        <location evidence="1">Cell membrane</location>
        <topology evidence="1">Multi-pass membrane protein</topology>
    </subcellularLocation>
</comment>
<feature type="transmembrane region" description="Helical" evidence="7">
    <location>
        <begin position="347"/>
        <end position="368"/>
    </location>
</feature>
<evidence type="ECO:0000256" key="1">
    <source>
        <dbReference type="ARBA" id="ARBA00004651"/>
    </source>
</evidence>
<dbReference type="PANTHER" id="PTHR30250:SF10">
    <property type="entry name" value="LIPOPOLYSACCHARIDE BIOSYNTHESIS PROTEIN WZXC"/>
    <property type="match status" value="1"/>
</dbReference>
<reference evidence="8" key="1">
    <citation type="submission" date="2016-10" db="EMBL/GenBank/DDBJ databases">
        <title>Sequence of Gallionella enrichment culture.</title>
        <authorList>
            <person name="Poehlein A."/>
            <person name="Muehling M."/>
            <person name="Daniel R."/>
        </authorList>
    </citation>
    <scope>NUCLEOTIDE SEQUENCE</scope>
</reference>
<feature type="transmembrane region" description="Helical" evidence="7">
    <location>
        <begin position="150"/>
        <end position="170"/>
    </location>
</feature>
<gene>
    <name evidence="8" type="ORF">GALL_471650</name>
</gene>
<sequence length="386" mass="41246">MLPVFGVGQSVGTLTILFSIWVFIATVSSAQKGVMIWRDGLRGSAIAESVGEVIGMVVALLSLWAGHGVFSLAFGRLAYQSTHLAISFAMTRMMPLPGLRGEPLRALIAYSGQIFSSRMIMNLRLYIATFILGGFLGPAAVGYFRAAQRLVGAVAEIIGAPSLVIAWSMFRAARDRHDGKPTGFQAQANIYFPILLGVAAPVFLWLVLMGEDLISGLLGPKWLPALPIVAILAIARGLLVPSAATEPILSLSGEVRRLPLFSAALLIVTVVLTTIGAWFGLYAVAWSQVAVGGVVAVASNRLVRKYGHVHWSGVMAASRPLWIPMLLGAGTMLLLKQTVLFQAMPALVRAVVITVPSTMVYLSALGIASPRLRAMVLSRLHRLLPE</sequence>
<feature type="transmembrane region" description="Helical" evidence="7">
    <location>
        <begin position="190"/>
        <end position="210"/>
    </location>
</feature>
<name>A0A1J5PUE6_9ZZZZ</name>
<evidence type="ECO:0000256" key="4">
    <source>
        <dbReference type="ARBA" id="ARBA00022692"/>
    </source>
</evidence>
<keyword evidence="4 7" id="KW-0812">Transmembrane</keyword>
<evidence type="ECO:0000256" key="5">
    <source>
        <dbReference type="ARBA" id="ARBA00022989"/>
    </source>
</evidence>
<dbReference type="EMBL" id="MLJW01003830">
    <property type="protein sequence ID" value="OIQ71220.1"/>
    <property type="molecule type" value="Genomic_DNA"/>
</dbReference>
<feature type="transmembrane region" description="Helical" evidence="7">
    <location>
        <begin position="285"/>
        <end position="303"/>
    </location>
</feature>
<keyword evidence="5 7" id="KW-1133">Transmembrane helix</keyword>
<proteinExistence type="inferred from homology"/>
<feature type="transmembrane region" description="Helical" evidence="7">
    <location>
        <begin position="222"/>
        <end position="239"/>
    </location>
</feature>
<comment type="similarity">
    <text evidence="2">Belongs to the polysaccharide synthase family.</text>
</comment>
<dbReference type="InterPro" id="IPR050833">
    <property type="entry name" value="Poly_Biosynth_Transport"/>
</dbReference>
<feature type="transmembrane region" description="Helical" evidence="7">
    <location>
        <begin position="260"/>
        <end position="279"/>
    </location>
</feature>
<evidence type="ECO:0000256" key="7">
    <source>
        <dbReference type="SAM" id="Phobius"/>
    </source>
</evidence>
<feature type="transmembrane region" description="Helical" evidence="7">
    <location>
        <begin position="315"/>
        <end position="335"/>
    </location>
</feature>
<feature type="transmembrane region" description="Helical" evidence="7">
    <location>
        <begin position="125"/>
        <end position="144"/>
    </location>
</feature>
<dbReference type="AlphaFoldDB" id="A0A1J5PUE6"/>
<dbReference type="PANTHER" id="PTHR30250">
    <property type="entry name" value="PST FAMILY PREDICTED COLANIC ACID TRANSPORTER"/>
    <property type="match status" value="1"/>
</dbReference>
<comment type="caution">
    <text evidence="8">The sequence shown here is derived from an EMBL/GenBank/DDBJ whole genome shotgun (WGS) entry which is preliminary data.</text>
</comment>
<evidence type="ECO:0000313" key="8">
    <source>
        <dbReference type="EMBL" id="OIQ71220.1"/>
    </source>
</evidence>
<feature type="transmembrane region" description="Helical" evidence="7">
    <location>
        <begin position="45"/>
        <end position="65"/>
    </location>
</feature>
<organism evidence="8">
    <name type="scientific">mine drainage metagenome</name>
    <dbReference type="NCBI Taxonomy" id="410659"/>
    <lineage>
        <taxon>unclassified sequences</taxon>
        <taxon>metagenomes</taxon>
        <taxon>ecological metagenomes</taxon>
    </lineage>
</organism>
<keyword evidence="6 7" id="KW-0472">Membrane</keyword>
<dbReference type="Pfam" id="PF13440">
    <property type="entry name" value="Polysacc_synt_3"/>
    <property type="match status" value="1"/>
</dbReference>
<dbReference type="GO" id="GO:0005886">
    <property type="term" value="C:plasma membrane"/>
    <property type="evidence" value="ECO:0007669"/>
    <property type="project" value="UniProtKB-SubCell"/>
</dbReference>
<protein>
    <submittedName>
        <fullName evidence="8">Colanic acid exporter</fullName>
    </submittedName>
</protein>
<evidence type="ECO:0000256" key="6">
    <source>
        <dbReference type="ARBA" id="ARBA00023136"/>
    </source>
</evidence>
<accession>A0A1J5PUE6</accession>
<evidence type="ECO:0000256" key="3">
    <source>
        <dbReference type="ARBA" id="ARBA00022475"/>
    </source>
</evidence>